<organism evidence="1 2">
    <name type="scientific">Alkalibaculum sporogenes</name>
    <dbReference type="NCBI Taxonomy" id="2655001"/>
    <lineage>
        <taxon>Bacteria</taxon>
        <taxon>Bacillati</taxon>
        <taxon>Bacillota</taxon>
        <taxon>Clostridia</taxon>
        <taxon>Eubacteriales</taxon>
        <taxon>Eubacteriaceae</taxon>
        <taxon>Alkalibaculum</taxon>
    </lineage>
</organism>
<accession>A0A6A7KCN4</accession>
<evidence type="ECO:0000313" key="1">
    <source>
        <dbReference type="EMBL" id="MPW27290.1"/>
    </source>
</evidence>
<name>A0A6A7KCN4_9FIRM</name>
<comment type="caution">
    <text evidence="1">The sequence shown here is derived from an EMBL/GenBank/DDBJ whole genome shotgun (WGS) entry which is preliminary data.</text>
</comment>
<reference evidence="1 2" key="1">
    <citation type="submission" date="2019-10" db="EMBL/GenBank/DDBJ databases">
        <title>Alkalibaculum tamaniensis sp.nov., a new alkaliphilic acetogen, isolated on methoxylated aromatics from a mud volcano.</title>
        <authorList>
            <person name="Khomyakova M.A."/>
            <person name="Merkel A.Y."/>
            <person name="Bonch-Osmolovskaya E.A."/>
            <person name="Slobodkin A.I."/>
        </authorList>
    </citation>
    <scope>NUCLEOTIDE SEQUENCE [LARGE SCALE GENOMIC DNA]</scope>
    <source>
        <strain evidence="1 2">M08DMB</strain>
    </source>
</reference>
<dbReference type="Proteomes" id="UP000440004">
    <property type="component" value="Unassembled WGS sequence"/>
</dbReference>
<dbReference type="RefSeq" id="WP_152806878.1">
    <property type="nucleotide sequence ID" value="NZ_WHNX01000055.1"/>
</dbReference>
<protein>
    <submittedName>
        <fullName evidence="1">Uncharacterized protein</fullName>
    </submittedName>
</protein>
<gene>
    <name evidence="1" type="ORF">GC105_16105</name>
</gene>
<proteinExistence type="predicted"/>
<dbReference type="EMBL" id="WHNX01000055">
    <property type="protein sequence ID" value="MPW27290.1"/>
    <property type="molecule type" value="Genomic_DNA"/>
</dbReference>
<evidence type="ECO:0000313" key="2">
    <source>
        <dbReference type="Proteomes" id="UP000440004"/>
    </source>
</evidence>
<dbReference type="AlphaFoldDB" id="A0A6A7KCN4"/>
<keyword evidence="2" id="KW-1185">Reference proteome</keyword>
<sequence length="71" mass="8034">MKKLKNVKENKEEAINCDTVVLSLSVRADSQYIEIYEDCVFDVIAIGDCNTRQVTLYNAAHTGYAARTINY</sequence>